<feature type="transmembrane region" description="Helical" evidence="1">
    <location>
        <begin position="183"/>
        <end position="202"/>
    </location>
</feature>
<feature type="transmembrane region" description="Helical" evidence="1">
    <location>
        <begin position="160"/>
        <end position="177"/>
    </location>
</feature>
<feature type="transmembrane region" description="Helical" evidence="1">
    <location>
        <begin position="125"/>
        <end position="148"/>
    </location>
</feature>
<dbReference type="EMBL" id="LJCR01000146">
    <property type="protein sequence ID" value="KPV53938.1"/>
    <property type="molecule type" value="Genomic_DNA"/>
</dbReference>
<feature type="transmembrane region" description="Helical" evidence="1">
    <location>
        <begin position="214"/>
        <end position="233"/>
    </location>
</feature>
<protein>
    <submittedName>
        <fullName evidence="2">Uncharacterized protein</fullName>
    </submittedName>
</protein>
<feature type="transmembrane region" description="Helical" evidence="1">
    <location>
        <begin position="7"/>
        <end position="25"/>
    </location>
</feature>
<feature type="transmembrane region" description="Helical" evidence="1">
    <location>
        <begin position="75"/>
        <end position="92"/>
    </location>
</feature>
<accession>A0A0P9FB76</accession>
<dbReference type="AlphaFoldDB" id="A0A0P9FB76"/>
<keyword evidence="1" id="KW-0812">Transmembrane</keyword>
<keyword evidence="1" id="KW-0472">Membrane</keyword>
<gene>
    <name evidence="2" type="ORF">SE17_06720</name>
</gene>
<reference evidence="2 3" key="1">
    <citation type="submission" date="2015-09" db="EMBL/GenBank/DDBJ databases">
        <title>Draft genome sequence of Kouleothrix aurantiaca JCM 19913.</title>
        <authorList>
            <person name="Hemp J."/>
        </authorList>
    </citation>
    <scope>NUCLEOTIDE SEQUENCE [LARGE SCALE GENOMIC DNA]</scope>
    <source>
        <strain evidence="2 3">COM-B</strain>
    </source>
</reference>
<keyword evidence="3" id="KW-1185">Reference proteome</keyword>
<comment type="caution">
    <text evidence="2">The sequence shown here is derived from an EMBL/GenBank/DDBJ whole genome shotgun (WGS) entry which is preliminary data.</text>
</comment>
<evidence type="ECO:0000256" key="1">
    <source>
        <dbReference type="SAM" id="Phobius"/>
    </source>
</evidence>
<proteinExistence type="predicted"/>
<organism evidence="2 3">
    <name type="scientific">Kouleothrix aurantiaca</name>
    <dbReference type="NCBI Taxonomy" id="186479"/>
    <lineage>
        <taxon>Bacteria</taxon>
        <taxon>Bacillati</taxon>
        <taxon>Chloroflexota</taxon>
        <taxon>Chloroflexia</taxon>
        <taxon>Chloroflexales</taxon>
        <taxon>Roseiflexineae</taxon>
        <taxon>Roseiflexaceae</taxon>
        <taxon>Kouleothrix</taxon>
    </lineage>
</organism>
<name>A0A0P9FB76_9CHLR</name>
<sequence length="234" mass="26150">MKRTNTLVSLYSLTALVIIIERLLPATRVLLQPHNFIRLHEINQTVIFLTITVALSFFVLKSVTDEFRTLSRRGNTILAALFVCGAYLYGAGEGWHEVASFTLNTYCDAKAPVGTMCQGLFINDYYAGNIIFFVGGVMMNATLLALATQQRMERFTNGDMAILLFNSVVYAFTWFAYAAFDLVLVGLFFAVLLAIISIIAWLKVGRNLREYPYITYSVVAYTLAAVGTLIYRAV</sequence>
<keyword evidence="1" id="KW-1133">Transmembrane helix</keyword>
<evidence type="ECO:0000313" key="3">
    <source>
        <dbReference type="Proteomes" id="UP000050509"/>
    </source>
</evidence>
<evidence type="ECO:0000313" key="2">
    <source>
        <dbReference type="EMBL" id="KPV53938.1"/>
    </source>
</evidence>
<feature type="transmembrane region" description="Helical" evidence="1">
    <location>
        <begin position="45"/>
        <end position="63"/>
    </location>
</feature>
<dbReference type="Proteomes" id="UP000050509">
    <property type="component" value="Unassembled WGS sequence"/>
</dbReference>